<reference evidence="4" key="1">
    <citation type="submission" date="2021-03" db="EMBL/GenBank/DDBJ databases">
        <authorList>
            <person name="Tagirdzhanova G."/>
        </authorList>
    </citation>
    <scope>NUCLEOTIDE SEQUENCE</scope>
</reference>
<feature type="compositionally biased region" description="Basic and acidic residues" evidence="2">
    <location>
        <begin position="522"/>
        <end position="538"/>
    </location>
</feature>
<evidence type="ECO:0000313" key="4">
    <source>
        <dbReference type="EMBL" id="CAF9908210.1"/>
    </source>
</evidence>
<dbReference type="PANTHER" id="PTHR10336:SF82">
    <property type="entry name" value="PHOSPHOINOSITIDE PHOSPHOLIPASE C"/>
    <property type="match status" value="1"/>
</dbReference>
<feature type="region of interest" description="Disordered" evidence="2">
    <location>
        <begin position="160"/>
        <end position="179"/>
    </location>
</feature>
<dbReference type="OrthoDB" id="269822at2759"/>
<dbReference type="GO" id="GO:0048015">
    <property type="term" value="P:phosphatidylinositol-mediated signaling"/>
    <property type="evidence" value="ECO:0007669"/>
    <property type="project" value="TreeGrafter"/>
</dbReference>
<feature type="region of interest" description="Disordered" evidence="2">
    <location>
        <begin position="128"/>
        <end position="149"/>
    </location>
</feature>
<proteinExistence type="predicted"/>
<dbReference type="PRINTS" id="PR00390">
    <property type="entry name" value="PHPHLIPASEC"/>
</dbReference>
<dbReference type="PROSITE" id="PS50008">
    <property type="entry name" value="PIPLC_Y_DOMAIN"/>
    <property type="match status" value="1"/>
</dbReference>
<dbReference type="Pfam" id="PF00388">
    <property type="entry name" value="PI-PLC-X"/>
    <property type="match status" value="1"/>
</dbReference>
<keyword evidence="1" id="KW-0378">Hydrolase</keyword>
<feature type="region of interest" description="Disordered" evidence="2">
    <location>
        <begin position="302"/>
        <end position="327"/>
    </location>
</feature>
<keyword evidence="1" id="KW-0443">Lipid metabolism</keyword>
<gene>
    <name evidence="4" type="ORF">HETSPECPRED_008017</name>
</gene>
<comment type="catalytic activity">
    <reaction evidence="1">
        <text>a 1,2-diacyl-sn-glycero-3-phospho-(1D-myo-inositol-4,5-bisphosphate) + H2O = 1D-myo-inositol 1,4,5-trisphosphate + a 1,2-diacyl-sn-glycerol + H(+)</text>
        <dbReference type="Rhea" id="RHEA:33179"/>
        <dbReference type="ChEBI" id="CHEBI:15377"/>
        <dbReference type="ChEBI" id="CHEBI:15378"/>
        <dbReference type="ChEBI" id="CHEBI:17815"/>
        <dbReference type="ChEBI" id="CHEBI:58456"/>
        <dbReference type="ChEBI" id="CHEBI:203600"/>
        <dbReference type="EC" id="3.1.4.11"/>
    </reaction>
</comment>
<evidence type="ECO:0000259" key="3">
    <source>
        <dbReference type="PROSITE" id="PS50008"/>
    </source>
</evidence>
<dbReference type="InterPro" id="IPR017946">
    <property type="entry name" value="PLC-like_Pdiesterase_TIM-brl"/>
</dbReference>
<dbReference type="InterPro" id="IPR001711">
    <property type="entry name" value="PLipase_C_Pinositol-sp_Y"/>
</dbReference>
<accession>A0A8H3I9H6</accession>
<sequence>MRSHLQQLSQQPLPKTQQALFSTFLEDLSPPSPTDTGLPPSPVKPRRARPSTDEFLDFMTSPVNNAEAPRPVEDSDMEWPLSNYFINSSHNTYLTGNQLYSEASVEVYRNCLLRGCRCIEIDVWDGEPKSFSSSPPAKSDASESKAHGFRAQLARRLSPHKLPVHEPPHSPPKSENLAMPAPWQSATTALRAEPRVLHGYTLTKEVSFRDVCNAIRDAAFVASDLPVIVSLEVHCGAEQQEIMVEIIKQSWKGMLVQIPAEPCQNLPYPAELRGKILIKVKYVKPETAKRKAAAEAIVKPRLTREKSASSSSDSENQDVVQGDEPKKKKSSIIGSLSSLGIYTRSYHFKSLTSPEARVPTHVFSLSEKKLMEVHESNGPTLFSHNRNFLMRAFPSGMRISSSNLDPSVFWRKGVQIVALNWQKCDEGVMLNQGMFADSEGWVLKPKGYRGSATSMSKELSHESQADAMVHKTLSLTIEIVAGQAIPLPIGDKRPHGFHPYIKCELHVEKPEERSGAPIEGGGKSKEGEYKMQTRTSKGVEPDFAGEKVEFLNVAGVVEELSFLR</sequence>
<feature type="region of interest" description="Disordered" evidence="2">
    <location>
        <begin position="26"/>
        <end position="49"/>
    </location>
</feature>
<dbReference type="GO" id="GO:0004435">
    <property type="term" value="F:phosphatidylinositol-4,5-bisphosphate phospholipase C activity"/>
    <property type="evidence" value="ECO:0007669"/>
    <property type="project" value="UniProtKB-EC"/>
</dbReference>
<dbReference type="SUPFAM" id="SSF51695">
    <property type="entry name" value="PLC-like phosphodiesterases"/>
    <property type="match status" value="1"/>
</dbReference>
<dbReference type="InterPro" id="IPR035892">
    <property type="entry name" value="C2_domain_sf"/>
</dbReference>
<feature type="compositionally biased region" description="Low complexity" evidence="2">
    <location>
        <begin position="129"/>
        <end position="139"/>
    </location>
</feature>
<comment type="caution">
    <text evidence="4">The sequence shown here is derived from an EMBL/GenBank/DDBJ whole genome shotgun (WGS) entry which is preliminary data.</text>
</comment>
<protein>
    <recommendedName>
        <fullName evidence="1">Phosphoinositide phospholipase C</fullName>
        <ecNumber evidence="1">3.1.4.11</ecNumber>
    </recommendedName>
</protein>
<dbReference type="GO" id="GO:0016042">
    <property type="term" value="P:lipid catabolic process"/>
    <property type="evidence" value="ECO:0007669"/>
    <property type="project" value="UniProtKB-KW"/>
</dbReference>
<feature type="region of interest" description="Disordered" evidence="2">
    <location>
        <begin position="511"/>
        <end position="538"/>
    </location>
</feature>
<dbReference type="Gene3D" id="2.60.40.150">
    <property type="entry name" value="C2 domain"/>
    <property type="match status" value="1"/>
</dbReference>
<dbReference type="EMBL" id="CAJPDS010000006">
    <property type="protein sequence ID" value="CAF9908210.1"/>
    <property type="molecule type" value="Genomic_DNA"/>
</dbReference>
<name>A0A8H3I9H6_9LECA</name>
<organism evidence="4 5">
    <name type="scientific">Heterodermia speciosa</name>
    <dbReference type="NCBI Taxonomy" id="116794"/>
    <lineage>
        <taxon>Eukaryota</taxon>
        <taxon>Fungi</taxon>
        <taxon>Dikarya</taxon>
        <taxon>Ascomycota</taxon>
        <taxon>Pezizomycotina</taxon>
        <taxon>Lecanoromycetes</taxon>
        <taxon>OSLEUM clade</taxon>
        <taxon>Lecanoromycetidae</taxon>
        <taxon>Caliciales</taxon>
        <taxon>Physciaceae</taxon>
        <taxon>Heterodermia</taxon>
    </lineage>
</organism>
<evidence type="ECO:0000256" key="2">
    <source>
        <dbReference type="SAM" id="MobiDB-lite"/>
    </source>
</evidence>
<dbReference type="AlphaFoldDB" id="A0A8H3I9H6"/>
<evidence type="ECO:0000256" key="1">
    <source>
        <dbReference type="RuleBase" id="RU361133"/>
    </source>
</evidence>
<feature type="domain" description="PI-PLC Y-box" evidence="3">
    <location>
        <begin position="336"/>
        <end position="449"/>
    </location>
</feature>
<dbReference type="EC" id="3.1.4.11" evidence="1"/>
<dbReference type="Proteomes" id="UP000664521">
    <property type="component" value="Unassembled WGS sequence"/>
</dbReference>
<keyword evidence="1" id="KW-0442">Lipid degradation</keyword>
<dbReference type="InterPro" id="IPR001192">
    <property type="entry name" value="PI-PLC_fam"/>
</dbReference>
<dbReference type="PANTHER" id="PTHR10336">
    <property type="entry name" value="PHOSPHOINOSITIDE-SPECIFIC PHOSPHOLIPASE C FAMILY PROTEIN"/>
    <property type="match status" value="1"/>
</dbReference>
<dbReference type="SMART" id="SM00148">
    <property type="entry name" value="PLCXc"/>
    <property type="match status" value="1"/>
</dbReference>
<dbReference type="GO" id="GO:0051209">
    <property type="term" value="P:release of sequestered calcium ion into cytosol"/>
    <property type="evidence" value="ECO:0007669"/>
    <property type="project" value="TreeGrafter"/>
</dbReference>
<dbReference type="PROSITE" id="PS50007">
    <property type="entry name" value="PIPLC_X_DOMAIN"/>
    <property type="match status" value="1"/>
</dbReference>
<evidence type="ECO:0000313" key="5">
    <source>
        <dbReference type="Proteomes" id="UP000664521"/>
    </source>
</evidence>
<keyword evidence="5" id="KW-1185">Reference proteome</keyword>
<dbReference type="CDD" id="cd08598">
    <property type="entry name" value="PI-PLC1c_yeast"/>
    <property type="match status" value="1"/>
</dbReference>
<dbReference type="SMART" id="SM00149">
    <property type="entry name" value="PLCYc"/>
    <property type="match status" value="1"/>
</dbReference>
<dbReference type="Gene3D" id="3.20.20.190">
    <property type="entry name" value="Phosphatidylinositol (PI) phosphodiesterase"/>
    <property type="match status" value="1"/>
</dbReference>
<dbReference type="InterPro" id="IPR000909">
    <property type="entry name" value="PLipase_C_PInositol-sp_X_dom"/>
</dbReference>
<dbReference type="Pfam" id="PF00387">
    <property type="entry name" value="PI-PLC-Y"/>
    <property type="match status" value="1"/>
</dbReference>